<organism evidence="15 16">
    <name type="scientific">Koleobacter methoxysyntrophicus</name>
    <dbReference type="NCBI Taxonomy" id="2751313"/>
    <lineage>
        <taxon>Bacteria</taxon>
        <taxon>Bacillati</taxon>
        <taxon>Bacillota</taxon>
        <taxon>Clostridia</taxon>
        <taxon>Koleobacterales</taxon>
        <taxon>Koleobacteraceae</taxon>
        <taxon>Koleobacter</taxon>
    </lineage>
</organism>
<dbReference type="InterPro" id="IPR027417">
    <property type="entry name" value="P-loop_NTPase"/>
</dbReference>
<dbReference type="Pfam" id="PF00625">
    <property type="entry name" value="Guanylate_kin"/>
    <property type="match status" value="1"/>
</dbReference>
<evidence type="ECO:0000256" key="2">
    <source>
        <dbReference type="ARBA" id="ARBA00004496"/>
    </source>
</evidence>
<dbReference type="GO" id="GO:0005829">
    <property type="term" value="C:cytosol"/>
    <property type="evidence" value="ECO:0007669"/>
    <property type="project" value="TreeGrafter"/>
</dbReference>
<keyword evidence="7 13" id="KW-0808">Transferase</keyword>
<evidence type="ECO:0000256" key="10">
    <source>
        <dbReference type="ARBA" id="ARBA00022840"/>
    </source>
</evidence>
<dbReference type="PANTHER" id="PTHR23117">
    <property type="entry name" value="GUANYLATE KINASE-RELATED"/>
    <property type="match status" value="1"/>
</dbReference>
<evidence type="ECO:0000256" key="11">
    <source>
        <dbReference type="ARBA" id="ARBA00030128"/>
    </source>
</evidence>
<evidence type="ECO:0000256" key="13">
    <source>
        <dbReference type="HAMAP-Rule" id="MF_00328"/>
    </source>
</evidence>
<dbReference type="InterPro" id="IPR008145">
    <property type="entry name" value="GK/Ca_channel_bsu"/>
</dbReference>
<dbReference type="Gene3D" id="3.30.63.10">
    <property type="entry name" value="Guanylate Kinase phosphate binding domain"/>
    <property type="match status" value="1"/>
</dbReference>
<evidence type="ECO:0000259" key="14">
    <source>
        <dbReference type="PROSITE" id="PS50052"/>
    </source>
</evidence>
<dbReference type="InterPro" id="IPR017665">
    <property type="entry name" value="Guanylate_kinase"/>
</dbReference>
<evidence type="ECO:0000313" key="15">
    <source>
        <dbReference type="EMBL" id="QSQ09813.1"/>
    </source>
</evidence>
<dbReference type="GO" id="GO:0005524">
    <property type="term" value="F:ATP binding"/>
    <property type="evidence" value="ECO:0007669"/>
    <property type="project" value="UniProtKB-UniRule"/>
</dbReference>
<keyword evidence="6 13" id="KW-0963">Cytoplasm</keyword>
<keyword evidence="16" id="KW-1185">Reference proteome</keyword>
<dbReference type="InterPro" id="IPR020590">
    <property type="entry name" value="Guanylate_kinase_CS"/>
</dbReference>
<evidence type="ECO:0000256" key="9">
    <source>
        <dbReference type="ARBA" id="ARBA00022777"/>
    </source>
</evidence>
<dbReference type="SMART" id="SM00072">
    <property type="entry name" value="GuKc"/>
    <property type="match status" value="1"/>
</dbReference>
<gene>
    <name evidence="13 15" type="primary">gmk</name>
    <name evidence="15" type="ORF">H0A61_02194</name>
</gene>
<name>A0A8A0RNG9_9FIRM</name>
<dbReference type="HAMAP" id="MF_00328">
    <property type="entry name" value="Guanylate_kinase"/>
    <property type="match status" value="1"/>
</dbReference>
<dbReference type="Gene3D" id="3.40.50.300">
    <property type="entry name" value="P-loop containing nucleotide triphosphate hydrolases"/>
    <property type="match status" value="1"/>
</dbReference>
<evidence type="ECO:0000256" key="3">
    <source>
        <dbReference type="ARBA" id="ARBA00005790"/>
    </source>
</evidence>
<proteinExistence type="inferred from homology"/>
<dbReference type="EC" id="2.7.4.8" evidence="4 13"/>
<dbReference type="RefSeq" id="WP_206707149.1">
    <property type="nucleotide sequence ID" value="NZ_CP059066.1"/>
</dbReference>
<dbReference type="PROSITE" id="PS00856">
    <property type="entry name" value="GUANYLATE_KINASE_1"/>
    <property type="match status" value="1"/>
</dbReference>
<reference evidence="15" key="1">
    <citation type="submission" date="2020-07" db="EMBL/GenBank/DDBJ databases">
        <title>Koleobacter methoxysyntrophicus gen. nov., sp. nov., a novel anaerobic bacterium isolated from deep subsurface oil field and proposal of Koleobacterales ord. nov. in the phylum Firmicutes.</title>
        <authorList>
            <person name="Sakamoto S."/>
            <person name="Tamaki H."/>
        </authorList>
    </citation>
    <scope>NUCLEOTIDE SEQUENCE</scope>
    <source>
        <strain evidence="15">NRmbB1</strain>
    </source>
</reference>
<dbReference type="SUPFAM" id="SSF52540">
    <property type="entry name" value="P-loop containing nucleoside triphosphate hydrolases"/>
    <property type="match status" value="1"/>
</dbReference>
<evidence type="ECO:0000256" key="6">
    <source>
        <dbReference type="ARBA" id="ARBA00022490"/>
    </source>
</evidence>
<sequence>MRQSGLLIVISGPSGAGKGTLCKALLDRINNLEYSVSATTRQPRNGEIDGQNYYFITEEDFMQRIKQKDFLEWAKVYDNYYGTPKKPVLEKLKAGKDVILEIDIQGAMEVKKKFPEGVFIFIAPPSIKELKMRICKRGTETEEAMLKRVKSAYDELKHISEYDYVVVNDVLDKAVNKLTAIIIAEKCRVKRNLGYYFNIQQEGEI</sequence>
<dbReference type="PROSITE" id="PS50052">
    <property type="entry name" value="GUANYLATE_KINASE_2"/>
    <property type="match status" value="1"/>
</dbReference>
<dbReference type="InterPro" id="IPR008144">
    <property type="entry name" value="Guanylate_kin-like_dom"/>
</dbReference>
<evidence type="ECO:0000256" key="4">
    <source>
        <dbReference type="ARBA" id="ARBA00012961"/>
    </source>
</evidence>
<evidence type="ECO:0000256" key="8">
    <source>
        <dbReference type="ARBA" id="ARBA00022741"/>
    </source>
</evidence>
<accession>A0A8A0RNG9</accession>
<dbReference type="NCBIfam" id="TIGR03263">
    <property type="entry name" value="guanyl_kin"/>
    <property type="match status" value="1"/>
</dbReference>
<evidence type="ECO:0000256" key="5">
    <source>
        <dbReference type="ARBA" id="ARBA00016296"/>
    </source>
</evidence>
<keyword evidence="8 13" id="KW-0547">Nucleotide-binding</keyword>
<evidence type="ECO:0000313" key="16">
    <source>
        <dbReference type="Proteomes" id="UP000662904"/>
    </source>
</evidence>
<dbReference type="EMBL" id="CP059066">
    <property type="protein sequence ID" value="QSQ09813.1"/>
    <property type="molecule type" value="Genomic_DNA"/>
</dbReference>
<dbReference type="Proteomes" id="UP000662904">
    <property type="component" value="Chromosome"/>
</dbReference>
<dbReference type="AlphaFoldDB" id="A0A8A0RNG9"/>
<evidence type="ECO:0000256" key="1">
    <source>
        <dbReference type="ARBA" id="ARBA00003531"/>
    </source>
</evidence>
<dbReference type="FunFam" id="3.30.63.10:FF:000002">
    <property type="entry name" value="Guanylate kinase 1"/>
    <property type="match status" value="1"/>
</dbReference>
<comment type="function">
    <text evidence="1 13">Essential for recycling GMP and indirectly, cGMP.</text>
</comment>
<feature type="domain" description="Guanylate kinase-like" evidence="14">
    <location>
        <begin position="5"/>
        <end position="183"/>
    </location>
</feature>
<comment type="catalytic activity">
    <reaction evidence="12 13">
        <text>GMP + ATP = GDP + ADP</text>
        <dbReference type="Rhea" id="RHEA:20780"/>
        <dbReference type="ChEBI" id="CHEBI:30616"/>
        <dbReference type="ChEBI" id="CHEBI:58115"/>
        <dbReference type="ChEBI" id="CHEBI:58189"/>
        <dbReference type="ChEBI" id="CHEBI:456216"/>
        <dbReference type="EC" id="2.7.4.8"/>
    </reaction>
</comment>
<feature type="binding site" evidence="13">
    <location>
        <begin position="12"/>
        <end position="19"/>
    </location>
    <ligand>
        <name>ATP</name>
        <dbReference type="ChEBI" id="CHEBI:30616"/>
    </ligand>
</feature>
<dbReference type="FunFam" id="3.40.50.300:FF:000855">
    <property type="entry name" value="Guanylate kinase"/>
    <property type="match status" value="1"/>
</dbReference>
<dbReference type="PANTHER" id="PTHR23117:SF13">
    <property type="entry name" value="GUANYLATE KINASE"/>
    <property type="match status" value="1"/>
</dbReference>
<protein>
    <recommendedName>
        <fullName evidence="5 13">Guanylate kinase</fullName>
        <ecNumber evidence="4 13">2.7.4.8</ecNumber>
    </recommendedName>
    <alternativeName>
        <fullName evidence="11 13">GMP kinase</fullName>
    </alternativeName>
</protein>
<keyword evidence="10 13" id="KW-0067">ATP-binding</keyword>
<dbReference type="CDD" id="cd00071">
    <property type="entry name" value="GMPK"/>
    <property type="match status" value="1"/>
</dbReference>
<evidence type="ECO:0000256" key="12">
    <source>
        <dbReference type="ARBA" id="ARBA00048594"/>
    </source>
</evidence>
<comment type="subcellular location">
    <subcellularLocation>
        <location evidence="2 13">Cytoplasm</location>
    </subcellularLocation>
</comment>
<dbReference type="GO" id="GO:0004385">
    <property type="term" value="F:GMP kinase activity"/>
    <property type="evidence" value="ECO:0007669"/>
    <property type="project" value="UniProtKB-UniRule"/>
</dbReference>
<dbReference type="KEGG" id="kme:H0A61_02194"/>
<evidence type="ECO:0000256" key="7">
    <source>
        <dbReference type="ARBA" id="ARBA00022679"/>
    </source>
</evidence>
<keyword evidence="9 13" id="KW-0418">Kinase</keyword>
<comment type="similarity">
    <text evidence="3 13">Belongs to the guanylate kinase family.</text>
</comment>